<sequence length="189" mass="21112">MQPTVTAALTRALFEEWAARGYAAISLERVAKTAGVGKAALYRRWSSKLAMVSECSEQLGIELATIPDTGTLEGDVRKLLGGLRRLLRHPIVSRILPDLHAEMPRNPELAQAIRGRLQTERRRRAATIVERGIARGELDERVDPELVNDILGGVIYWRMIVTGGQADSRYLDRLTRFVVAGIREQVSRE</sequence>
<proteinExistence type="predicted"/>
<name>A0A2S9YYN3_9BACT</name>
<gene>
    <name evidence="6" type="ORF">ENSA7_00040</name>
</gene>
<dbReference type="Proteomes" id="UP000238823">
    <property type="component" value="Unassembled WGS sequence"/>
</dbReference>
<dbReference type="InterPro" id="IPR011075">
    <property type="entry name" value="TetR_C"/>
</dbReference>
<reference evidence="6 7" key="1">
    <citation type="submission" date="2018-03" db="EMBL/GenBank/DDBJ databases">
        <title>Draft Genome Sequences of the Obligatory Marine Myxobacteria Enhygromyxa salina SWB007.</title>
        <authorList>
            <person name="Poehlein A."/>
            <person name="Moghaddam J.A."/>
            <person name="Harms H."/>
            <person name="Alanjari M."/>
            <person name="Koenig G.M."/>
            <person name="Daniel R."/>
            <person name="Schaeberle T.F."/>
        </authorList>
    </citation>
    <scope>NUCLEOTIDE SEQUENCE [LARGE SCALE GENOMIC DNA]</scope>
    <source>
        <strain evidence="6 7">SWB007</strain>
    </source>
</reference>
<keyword evidence="1" id="KW-0805">Transcription regulation</keyword>
<dbReference type="Gene3D" id="1.10.10.60">
    <property type="entry name" value="Homeodomain-like"/>
    <property type="match status" value="1"/>
</dbReference>
<dbReference type="GO" id="GO:0003700">
    <property type="term" value="F:DNA-binding transcription factor activity"/>
    <property type="evidence" value="ECO:0007669"/>
    <property type="project" value="TreeGrafter"/>
</dbReference>
<evidence type="ECO:0000259" key="5">
    <source>
        <dbReference type="PROSITE" id="PS50977"/>
    </source>
</evidence>
<feature type="domain" description="HTH tetR-type" evidence="5">
    <location>
        <begin position="3"/>
        <end position="63"/>
    </location>
</feature>
<dbReference type="Pfam" id="PF00440">
    <property type="entry name" value="TetR_N"/>
    <property type="match status" value="1"/>
</dbReference>
<dbReference type="EMBL" id="PVNL01000001">
    <property type="protein sequence ID" value="PRQ10196.1"/>
    <property type="molecule type" value="Genomic_DNA"/>
</dbReference>
<dbReference type="SUPFAM" id="SSF46689">
    <property type="entry name" value="Homeodomain-like"/>
    <property type="match status" value="1"/>
</dbReference>
<evidence type="ECO:0000256" key="2">
    <source>
        <dbReference type="ARBA" id="ARBA00023125"/>
    </source>
</evidence>
<keyword evidence="3" id="KW-0804">Transcription</keyword>
<dbReference type="GO" id="GO:0000976">
    <property type="term" value="F:transcription cis-regulatory region binding"/>
    <property type="evidence" value="ECO:0007669"/>
    <property type="project" value="TreeGrafter"/>
</dbReference>
<keyword evidence="2 4" id="KW-0238">DNA-binding</keyword>
<dbReference type="InterPro" id="IPR009057">
    <property type="entry name" value="Homeodomain-like_sf"/>
</dbReference>
<dbReference type="SUPFAM" id="SSF48498">
    <property type="entry name" value="Tetracyclin repressor-like, C-terminal domain"/>
    <property type="match status" value="1"/>
</dbReference>
<dbReference type="PROSITE" id="PS01081">
    <property type="entry name" value="HTH_TETR_1"/>
    <property type="match status" value="1"/>
</dbReference>
<dbReference type="AlphaFoldDB" id="A0A2S9YYN3"/>
<dbReference type="PANTHER" id="PTHR30055">
    <property type="entry name" value="HTH-TYPE TRANSCRIPTIONAL REGULATOR RUTR"/>
    <property type="match status" value="1"/>
</dbReference>
<evidence type="ECO:0000256" key="4">
    <source>
        <dbReference type="PROSITE-ProRule" id="PRU00335"/>
    </source>
</evidence>
<dbReference type="PROSITE" id="PS50977">
    <property type="entry name" value="HTH_TETR_2"/>
    <property type="match status" value="1"/>
</dbReference>
<evidence type="ECO:0000256" key="3">
    <source>
        <dbReference type="ARBA" id="ARBA00023163"/>
    </source>
</evidence>
<evidence type="ECO:0000256" key="1">
    <source>
        <dbReference type="ARBA" id="ARBA00023015"/>
    </source>
</evidence>
<dbReference type="RefSeq" id="WP_244923669.1">
    <property type="nucleotide sequence ID" value="NZ_PVNL01000001.1"/>
</dbReference>
<dbReference type="InterPro" id="IPR050109">
    <property type="entry name" value="HTH-type_TetR-like_transc_reg"/>
</dbReference>
<feature type="DNA-binding region" description="H-T-H motif" evidence="4">
    <location>
        <begin position="26"/>
        <end position="45"/>
    </location>
</feature>
<dbReference type="InterPro" id="IPR023772">
    <property type="entry name" value="DNA-bd_HTH_TetR-type_CS"/>
</dbReference>
<protein>
    <submittedName>
        <fullName evidence="6">Bacterial regulatory protein, tetR family</fullName>
    </submittedName>
</protein>
<evidence type="ECO:0000313" key="6">
    <source>
        <dbReference type="EMBL" id="PRQ10196.1"/>
    </source>
</evidence>
<dbReference type="Pfam" id="PF16859">
    <property type="entry name" value="TetR_C_11"/>
    <property type="match status" value="1"/>
</dbReference>
<dbReference type="InterPro" id="IPR001647">
    <property type="entry name" value="HTH_TetR"/>
</dbReference>
<accession>A0A2S9YYN3</accession>
<dbReference type="InterPro" id="IPR036271">
    <property type="entry name" value="Tet_transcr_reg_TetR-rel_C_sf"/>
</dbReference>
<dbReference type="PANTHER" id="PTHR30055:SF148">
    <property type="entry name" value="TETR-FAMILY TRANSCRIPTIONAL REGULATOR"/>
    <property type="match status" value="1"/>
</dbReference>
<evidence type="ECO:0000313" key="7">
    <source>
        <dbReference type="Proteomes" id="UP000238823"/>
    </source>
</evidence>
<dbReference type="Gene3D" id="1.10.357.10">
    <property type="entry name" value="Tetracycline Repressor, domain 2"/>
    <property type="match status" value="1"/>
</dbReference>
<organism evidence="6 7">
    <name type="scientific">Enhygromyxa salina</name>
    <dbReference type="NCBI Taxonomy" id="215803"/>
    <lineage>
        <taxon>Bacteria</taxon>
        <taxon>Pseudomonadati</taxon>
        <taxon>Myxococcota</taxon>
        <taxon>Polyangia</taxon>
        <taxon>Nannocystales</taxon>
        <taxon>Nannocystaceae</taxon>
        <taxon>Enhygromyxa</taxon>
    </lineage>
</organism>
<comment type="caution">
    <text evidence="6">The sequence shown here is derived from an EMBL/GenBank/DDBJ whole genome shotgun (WGS) entry which is preliminary data.</text>
</comment>